<dbReference type="STRING" id="1209931.A0A135UT11"/>
<dbReference type="OrthoDB" id="4839021at2759"/>
<accession>A0A135UT11</accession>
<dbReference type="Proteomes" id="UP000070121">
    <property type="component" value="Unassembled WGS sequence"/>
</dbReference>
<evidence type="ECO:0000313" key="1">
    <source>
        <dbReference type="EMBL" id="KXH63544.1"/>
    </source>
</evidence>
<dbReference type="EMBL" id="JFFI01001070">
    <property type="protein sequence ID" value="KXH63544.1"/>
    <property type="molecule type" value="Genomic_DNA"/>
</dbReference>
<evidence type="ECO:0000313" key="2">
    <source>
        <dbReference type="Proteomes" id="UP000070121"/>
    </source>
</evidence>
<name>A0A135UT11_9PEZI</name>
<organism evidence="1 2">
    <name type="scientific">Colletotrichum salicis</name>
    <dbReference type="NCBI Taxonomy" id="1209931"/>
    <lineage>
        <taxon>Eukaryota</taxon>
        <taxon>Fungi</taxon>
        <taxon>Dikarya</taxon>
        <taxon>Ascomycota</taxon>
        <taxon>Pezizomycotina</taxon>
        <taxon>Sordariomycetes</taxon>
        <taxon>Hypocreomycetidae</taxon>
        <taxon>Glomerellales</taxon>
        <taxon>Glomerellaceae</taxon>
        <taxon>Colletotrichum</taxon>
        <taxon>Colletotrichum acutatum species complex</taxon>
    </lineage>
</organism>
<protein>
    <submittedName>
        <fullName evidence="1">Uncharacterized protein</fullName>
    </submittedName>
</protein>
<sequence length="427" mass="47449">MGNEKGPKKILMQRGFTFTPGPLFPDRETVHLVLAAFFGSEWTWANSNVNDMVDMDREAEVCLLRIFHTLVDRADLYGTLRGHSAFYATVAAELKTRGELSGDAIKDIDEVYVRARRANPPDRLKTDLNMAVDTWIYVRDLFAGLPPLHAVSLSARPNEMGALTAQLQSTSVAGRADNMRWPPTHFDPHELALIATPELRSVLFGKTPQTPGNMPMIPSKATLPLDTRAFLCSLALTNYQIDSKWNLILAPVSNFRSSMERRQWSIPSGGQSLYCFTVENAMTQAIKAFQSGKVLSIVLATPWFGRSWGAIPSVDEYADGLELIIFDPISRYAHVNNNPQVKANLSILFGFRQSIRDNTEAAVQGAGGRLIRGWYGGKLETPADDADSVQLASEWIRLLVLAGGHSKDPLAIDDEKWNQWGFEEVQI</sequence>
<comment type="caution">
    <text evidence="1">The sequence shown here is derived from an EMBL/GenBank/DDBJ whole genome shotgun (WGS) entry which is preliminary data.</text>
</comment>
<proteinExistence type="predicted"/>
<keyword evidence="2" id="KW-1185">Reference proteome</keyword>
<dbReference type="AlphaFoldDB" id="A0A135UT11"/>
<reference evidence="1 2" key="1">
    <citation type="submission" date="2014-02" db="EMBL/GenBank/DDBJ databases">
        <title>The genome sequence of Colletotrichum salicis CBS 607.94.</title>
        <authorList>
            <person name="Baroncelli R."/>
            <person name="Thon M.R."/>
        </authorList>
    </citation>
    <scope>NUCLEOTIDE SEQUENCE [LARGE SCALE GENOMIC DNA]</scope>
    <source>
        <strain evidence="1 2">CBS 607.94</strain>
    </source>
</reference>
<gene>
    <name evidence="1" type="ORF">CSAL01_08004</name>
</gene>